<name>A0A9W8WB96_9HYPO</name>
<evidence type="ECO:0000313" key="9">
    <source>
        <dbReference type="EMBL" id="KAJ4318418.1"/>
    </source>
</evidence>
<organism evidence="9 10">
    <name type="scientific">Fusarium piperis</name>
    <dbReference type="NCBI Taxonomy" id="1435070"/>
    <lineage>
        <taxon>Eukaryota</taxon>
        <taxon>Fungi</taxon>
        <taxon>Dikarya</taxon>
        <taxon>Ascomycota</taxon>
        <taxon>Pezizomycotina</taxon>
        <taxon>Sordariomycetes</taxon>
        <taxon>Hypocreomycetidae</taxon>
        <taxon>Hypocreales</taxon>
        <taxon>Nectriaceae</taxon>
        <taxon>Fusarium</taxon>
        <taxon>Fusarium solani species complex</taxon>
    </lineage>
</organism>
<evidence type="ECO:0000259" key="8">
    <source>
        <dbReference type="Pfam" id="PF20684"/>
    </source>
</evidence>
<dbReference type="GO" id="GO:0016020">
    <property type="term" value="C:membrane"/>
    <property type="evidence" value="ECO:0007669"/>
    <property type="project" value="UniProtKB-SubCell"/>
</dbReference>
<dbReference type="AlphaFoldDB" id="A0A9W8WB96"/>
<evidence type="ECO:0000256" key="4">
    <source>
        <dbReference type="ARBA" id="ARBA00023136"/>
    </source>
</evidence>
<dbReference type="Proteomes" id="UP001140502">
    <property type="component" value="Unassembled WGS sequence"/>
</dbReference>
<evidence type="ECO:0000256" key="3">
    <source>
        <dbReference type="ARBA" id="ARBA00022989"/>
    </source>
</evidence>
<protein>
    <recommendedName>
        <fullName evidence="8">Rhodopsin domain-containing protein</fullName>
    </recommendedName>
</protein>
<feature type="compositionally biased region" description="Low complexity" evidence="6">
    <location>
        <begin position="198"/>
        <end position="209"/>
    </location>
</feature>
<keyword evidence="4 7" id="KW-0472">Membrane</keyword>
<evidence type="ECO:0000256" key="5">
    <source>
        <dbReference type="ARBA" id="ARBA00038359"/>
    </source>
</evidence>
<evidence type="ECO:0000256" key="2">
    <source>
        <dbReference type="ARBA" id="ARBA00022692"/>
    </source>
</evidence>
<feature type="domain" description="Rhodopsin" evidence="8">
    <location>
        <begin position="11"/>
        <end position="195"/>
    </location>
</feature>
<dbReference type="InterPro" id="IPR049326">
    <property type="entry name" value="Rhodopsin_dom_fungi"/>
</dbReference>
<dbReference type="Pfam" id="PF20684">
    <property type="entry name" value="Fung_rhodopsin"/>
    <property type="match status" value="1"/>
</dbReference>
<proteinExistence type="inferred from homology"/>
<keyword evidence="3 7" id="KW-1133">Transmembrane helix</keyword>
<accession>A0A9W8WB96</accession>
<feature type="compositionally biased region" description="Polar residues" evidence="6">
    <location>
        <begin position="233"/>
        <end position="245"/>
    </location>
</feature>
<dbReference type="EMBL" id="JAPEUR010000141">
    <property type="protein sequence ID" value="KAJ4318418.1"/>
    <property type="molecule type" value="Genomic_DNA"/>
</dbReference>
<keyword evidence="10" id="KW-1185">Reference proteome</keyword>
<feature type="region of interest" description="Disordered" evidence="6">
    <location>
        <begin position="197"/>
        <end position="245"/>
    </location>
</feature>
<dbReference type="InterPro" id="IPR052337">
    <property type="entry name" value="SAT4-like"/>
</dbReference>
<dbReference type="PANTHER" id="PTHR33048:SF92">
    <property type="entry name" value="INTEGRAL MEMBRANE PROTEIN"/>
    <property type="match status" value="1"/>
</dbReference>
<evidence type="ECO:0000256" key="1">
    <source>
        <dbReference type="ARBA" id="ARBA00004141"/>
    </source>
</evidence>
<comment type="caution">
    <text evidence="9">The sequence shown here is derived from an EMBL/GenBank/DDBJ whole genome shotgun (WGS) entry which is preliminary data.</text>
</comment>
<feature type="transmembrane region" description="Helical" evidence="7">
    <location>
        <begin position="25"/>
        <end position="49"/>
    </location>
</feature>
<feature type="transmembrane region" description="Helical" evidence="7">
    <location>
        <begin position="61"/>
        <end position="86"/>
    </location>
</feature>
<comment type="similarity">
    <text evidence="5">Belongs to the SAT4 family.</text>
</comment>
<keyword evidence="2 7" id="KW-0812">Transmembrane</keyword>
<evidence type="ECO:0000313" key="10">
    <source>
        <dbReference type="Proteomes" id="UP001140502"/>
    </source>
</evidence>
<reference evidence="9" key="1">
    <citation type="submission" date="2022-10" db="EMBL/GenBank/DDBJ databases">
        <title>Tapping the CABI collections for fungal endophytes: first genome assemblies for Collariella, Neodidymelliopsis, Ascochyta clinopodiicola, Didymella pomorum, Didymosphaeria variabile, Neocosmospora piperis and Neocucurbitaria cava.</title>
        <authorList>
            <person name="Hill R."/>
        </authorList>
    </citation>
    <scope>NUCLEOTIDE SEQUENCE</scope>
    <source>
        <strain evidence="9">IMI 366586</strain>
    </source>
</reference>
<dbReference type="OrthoDB" id="5273647at2759"/>
<comment type="subcellular location">
    <subcellularLocation>
        <location evidence="1">Membrane</location>
        <topology evidence="1">Multi-pass membrane protein</topology>
    </subcellularLocation>
</comment>
<feature type="transmembrane region" description="Helical" evidence="7">
    <location>
        <begin position="106"/>
        <end position="124"/>
    </location>
</feature>
<evidence type="ECO:0000256" key="7">
    <source>
        <dbReference type="SAM" id="Phobius"/>
    </source>
</evidence>
<feature type="transmembrane region" description="Helical" evidence="7">
    <location>
        <begin position="136"/>
        <end position="156"/>
    </location>
</feature>
<dbReference type="PANTHER" id="PTHR33048">
    <property type="entry name" value="PTH11-LIKE INTEGRAL MEMBRANE PROTEIN (AFU_ORTHOLOGUE AFUA_5G11245)"/>
    <property type="match status" value="1"/>
</dbReference>
<sequence>MDPANDYTLLNWHVEGSEMKKARQLIWAGGFLFYMSLYCAKLALLCTYCQLFPRFLTSLRYALYGTIVYTVSGYLVTISIQLFLCWPIPQNWTLSTGRDGECGVEIIREVFFIAWSLHFSGIIMSLQMKKREKAAVVFVFLLGFVDIAFSLTRFITLTLAPRQMTPLPLIQLWTTFEQNIAVITACLPSLGAYLRTGSKSSTEESSSNSYAARRSTPRNLSTPLSLIRRDSATPMNGSGGESNSFSLGEVEMEEDTWSAKGNRSHVELVHIEATQNDHVKAGPGEIRVEQSFRVVQEECGRSSMTRLREYVDY</sequence>
<gene>
    <name evidence="9" type="ORF">N0V84_006841</name>
</gene>
<evidence type="ECO:0000256" key="6">
    <source>
        <dbReference type="SAM" id="MobiDB-lite"/>
    </source>
</evidence>